<evidence type="ECO:0008006" key="4">
    <source>
        <dbReference type="Google" id="ProtNLM"/>
    </source>
</evidence>
<dbReference type="KEGG" id="fvr:FVEG_16562"/>
<name>W7MGJ2_GIBM7</name>
<accession>W7MGJ2</accession>
<evidence type="ECO:0000313" key="2">
    <source>
        <dbReference type="EMBL" id="EWG49996.1"/>
    </source>
</evidence>
<dbReference type="SUPFAM" id="SSF81383">
    <property type="entry name" value="F-box domain"/>
    <property type="match status" value="1"/>
</dbReference>
<dbReference type="InterPro" id="IPR036047">
    <property type="entry name" value="F-box-like_dom_sf"/>
</dbReference>
<gene>
    <name evidence="2" type="ORF">FVEG_16562</name>
</gene>
<feature type="compositionally biased region" description="Acidic residues" evidence="1">
    <location>
        <begin position="569"/>
        <end position="594"/>
    </location>
</feature>
<organism evidence="2 3">
    <name type="scientific">Gibberella moniliformis (strain M3125 / FGSC 7600)</name>
    <name type="common">Maize ear and stalk rot fungus</name>
    <name type="synonym">Fusarium verticillioides</name>
    <dbReference type="NCBI Taxonomy" id="334819"/>
    <lineage>
        <taxon>Eukaryota</taxon>
        <taxon>Fungi</taxon>
        <taxon>Dikarya</taxon>
        <taxon>Ascomycota</taxon>
        <taxon>Pezizomycotina</taxon>
        <taxon>Sordariomycetes</taxon>
        <taxon>Hypocreomycetidae</taxon>
        <taxon>Hypocreales</taxon>
        <taxon>Nectriaceae</taxon>
        <taxon>Fusarium</taxon>
        <taxon>Fusarium fujikuroi species complex</taxon>
    </lineage>
</organism>
<evidence type="ECO:0000256" key="1">
    <source>
        <dbReference type="SAM" id="MobiDB-lite"/>
    </source>
</evidence>
<dbReference type="VEuPathDB" id="FungiDB:FVEG_16562"/>
<dbReference type="Proteomes" id="UP000009096">
    <property type="component" value="Chromosome 5"/>
</dbReference>
<keyword evidence="3" id="KW-1185">Reference proteome</keyword>
<evidence type="ECO:0000313" key="3">
    <source>
        <dbReference type="Proteomes" id="UP000009096"/>
    </source>
</evidence>
<feature type="region of interest" description="Disordered" evidence="1">
    <location>
        <begin position="562"/>
        <end position="594"/>
    </location>
</feature>
<dbReference type="GeneID" id="30073438"/>
<sequence length="594" mass="67424">MESCHILRLPDELHVAVVELLPGDALKATRATCRKLNSIASPYLYPVLYLSCHQLDLDVFRLVANNPLLIGGVKELVIDDTTLSPRLANWDVYKTVASYPQNWPDCKKAYCSEDDFEYEGRVWSDEPDKEFHALYNAVLKGHHINRRGHADISALKHALPFFKSLQSLVISNRTADDSEGIFKGAQSEKSSSPVVKMWRRLGVSKQERPPFPPRCDWVTPELKEELEDKAQVMHPDRLHDELDILIEAYGLPAAKWQVHLTRTPDGRYPVAGNRWGYRRGPEFAWTNFNWLKRHYTFCRSIAREGRAISVALQVLVGPRIRLTEFRGDASPRIGAFVDKVYPSCQPGLSVLLFDNNHSPLLPKLLPSFFSNLTKFHLVLSNCTEREGVFYIDQGFKILHQGHVTAILESLTQLVDLLLELHGMPIICALPCTRFKRLRNVEFSCGQMAPQGLLSFLRQHSGTLENLVIKYCCIDPDIYDETWEDTMQEIRDMQDAGILNLGFGHGVVIGVYDPAPCRGCGKNSTLEIEDTGCPINSWEFIERSLWRHVDGYPWEFQDHEGSYVGRSFDTESEDDDSDEDGGDEDDEGEQESSGI</sequence>
<protein>
    <recommendedName>
        <fullName evidence="4">F-box domain-containing protein</fullName>
    </recommendedName>
</protein>
<dbReference type="AlphaFoldDB" id="W7MGJ2"/>
<dbReference type="EMBL" id="DS022253">
    <property type="protein sequence ID" value="EWG49996.1"/>
    <property type="molecule type" value="Genomic_DNA"/>
</dbReference>
<dbReference type="EMBL" id="CM000582">
    <property type="protein sequence ID" value="EWG49996.1"/>
    <property type="molecule type" value="Genomic_DNA"/>
</dbReference>
<dbReference type="eggNOG" id="ENOG502SXSQ">
    <property type="taxonomic scope" value="Eukaryota"/>
</dbReference>
<reference evidence="2 3" key="1">
    <citation type="journal article" date="2010" name="Nature">
        <title>Comparative genomics reveals mobile pathogenicity chromosomes in Fusarium.</title>
        <authorList>
            <person name="Ma L.J."/>
            <person name="van der Does H.C."/>
            <person name="Borkovich K.A."/>
            <person name="Coleman J.J."/>
            <person name="Daboussi M.J."/>
            <person name="Di Pietro A."/>
            <person name="Dufresne M."/>
            <person name="Freitag M."/>
            <person name="Grabherr M."/>
            <person name="Henrissat B."/>
            <person name="Houterman P.M."/>
            <person name="Kang S."/>
            <person name="Shim W.B."/>
            <person name="Woloshuk C."/>
            <person name="Xie X."/>
            <person name="Xu J.R."/>
            <person name="Antoniw J."/>
            <person name="Baker S.E."/>
            <person name="Bluhm B.H."/>
            <person name="Breakspear A."/>
            <person name="Brown D.W."/>
            <person name="Butchko R.A."/>
            <person name="Chapman S."/>
            <person name="Coulson R."/>
            <person name="Coutinho P.M."/>
            <person name="Danchin E.G."/>
            <person name="Diener A."/>
            <person name="Gale L.R."/>
            <person name="Gardiner D.M."/>
            <person name="Goff S."/>
            <person name="Hammond-Kosack K.E."/>
            <person name="Hilburn K."/>
            <person name="Hua-Van A."/>
            <person name="Jonkers W."/>
            <person name="Kazan K."/>
            <person name="Kodira C.D."/>
            <person name="Koehrsen M."/>
            <person name="Kumar L."/>
            <person name="Lee Y.H."/>
            <person name="Li L."/>
            <person name="Manners J.M."/>
            <person name="Miranda-Saavedra D."/>
            <person name="Mukherjee M."/>
            <person name="Park G."/>
            <person name="Park J."/>
            <person name="Park S.Y."/>
            <person name="Proctor R.H."/>
            <person name="Regev A."/>
            <person name="Ruiz-Roldan M.C."/>
            <person name="Sain D."/>
            <person name="Sakthikumar S."/>
            <person name="Sykes S."/>
            <person name="Schwartz D.C."/>
            <person name="Turgeon B.G."/>
            <person name="Wapinski I."/>
            <person name="Yoder O."/>
            <person name="Young S."/>
            <person name="Zeng Q."/>
            <person name="Zhou S."/>
            <person name="Galagan J."/>
            <person name="Cuomo C.A."/>
            <person name="Kistler H.C."/>
            <person name="Rep M."/>
        </authorList>
    </citation>
    <scope>NUCLEOTIDE SEQUENCE [LARGE SCALE GENOMIC DNA]</scope>
    <source>
        <strain evidence="3">M3125 / FGSC 7600</strain>
    </source>
</reference>
<proteinExistence type="predicted"/>
<dbReference type="RefSeq" id="XP_018756187.1">
    <property type="nucleotide sequence ID" value="XM_018905810.1"/>
</dbReference>
<dbReference type="OrthoDB" id="5422579at2759"/>